<reference evidence="5 6" key="1">
    <citation type="submission" date="2016-10" db="EMBL/GenBank/DDBJ databases">
        <authorList>
            <person name="de Groot N.N."/>
        </authorList>
    </citation>
    <scope>NUCLEOTIDE SEQUENCE [LARGE SCALE GENOMIC DNA]</scope>
    <source>
        <strain evidence="5 6">DSM 23031</strain>
    </source>
</reference>
<feature type="domain" description="HTH araC/xylS-type" evidence="4">
    <location>
        <begin position="179"/>
        <end position="279"/>
    </location>
</feature>
<dbReference type="PROSITE" id="PS01124">
    <property type="entry name" value="HTH_ARAC_FAMILY_2"/>
    <property type="match status" value="1"/>
</dbReference>
<dbReference type="SMART" id="SM00342">
    <property type="entry name" value="HTH_ARAC"/>
    <property type="match status" value="1"/>
</dbReference>
<dbReference type="SUPFAM" id="SSF51215">
    <property type="entry name" value="Regulatory protein AraC"/>
    <property type="match status" value="1"/>
</dbReference>
<protein>
    <submittedName>
        <fullName evidence="5">Transcriptional regulator, AraC family</fullName>
    </submittedName>
</protein>
<dbReference type="RefSeq" id="WP_089692177.1">
    <property type="nucleotide sequence ID" value="NZ_DALZIY010000002.1"/>
</dbReference>
<organism evidence="5 6">
    <name type="scientific">Chryseobacterium culicis</name>
    <dbReference type="NCBI Taxonomy" id="680127"/>
    <lineage>
        <taxon>Bacteria</taxon>
        <taxon>Pseudomonadati</taxon>
        <taxon>Bacteroidota</taxon>
        <taxon>Flavobacteriia</taxon>
        <taxon>Flavobacteriales</taxon>
        <taxon>Weeksellaceae</taxon>
        <taxon>Chryseobacterium group</taxon>
        <taxon>Chryseobacterium</taxon>
    </lineage>
</organism>
<dbReference type="Pfam" id="PF02311">
    <property type="entry name" value="AraC_binding"/>
    <property type="match status" value="1"/>
</dbReference>
<dbReference type="InterPro" id="IPR014710">
    <property type="entry name" value="RmlC-like_jellyroll"/>
</dbReference>
<proteinExistence type="predicted"/>
<evidence type="ECO:0000259" key="4">
    <source>
        <dbReference type="PROSITE" id="PS01124"/>
    </source>
</evidence>
<dbReference type="OrthoDB" id="636258at2"/>
<dbReference type="EMBL" id="FNWQ01000002">
    <property type="protein sequence ID" value="SEH33013.1"/>
    <property type="molecule type" value="Genomic_DNA"/>
</dbReference>
<dbReference type="PRINTS" id="PR00032">
    <property type="entry name" value="HTHARAC"/>
</dbReference>
<keyword evidence="2" id="KW-0238">DNA-binding</keyword>
<dbReference type="PROSITE" id="PS00041">
    <property type="entry name" value="HTH_ARAC_FAMILY_1"/>
    <property type="match status" value="1"/>
</dbReference>
<dbReference type="GO" id="GO:0043565">
    <property type="term" value="F:sequence-specific DNA binding"/>
    <property type="evidence" value="ECO:0007669"/>
    <property type="project" value="InterPro"/>
</dbReference>
<name>A0A1H6HGG3_CHRCI</name>
<evidence type="ECO:0000256" key="2">
    <source>
        <dbReference type="ARBA" id="ARBA00023125"/>
    </source>
</evidence>
<sequence>MKRIVNFNSFNVFTVEKETWDIEYHNHNFYELVIIENGKGFHHLNSITFPYKKGDIFFLRPSDGHEFSIKSKTKFIYIKFTEQYIWENLLSNKKNELKKVIQLLMEDHSFVCESVIKNKTDREHLLQLARILLYEFSHKNTYNKEITTDIFSGIMTIMIRNIMNASTKKWIVQNASRIERILYYINVNALDADKMKIENLAKEFMLSPNYISMYTKKQTGFSVQQHVMQQKIKTAEKLLLQSHYNISEIADKLGFNDASHFNKIFRAYKEMSPSEFKKKSVGKTVI</sequence>
<keyword evidence="3" id="KW-0804">Transcription</keyword>
<dbReference type="InterPro" id="IPR018060">
    <property type="entry name" value="HTH_AraC"/>
</dbReference>
<evidence type="ECO:0000313" key="6">
    <source>
        <dbReference type="Proteomes" id="UP000198561"/>
    </source>
</evidence>
<dbReference type="InterPro" id="IPR020449">
    <property type="entry name" value="Tscrpt_reg_AraC-type_HTH"/>
</dbReference>
<dbReference type="InterPro" id="IPR037923">
    <property type="entry name" value="HTH-like"/>
</dbReference>
<dbReference type="Pfam" id="PF12833">
    <property type="entry name" value="HTH_18"/>
    <property type="match status" value="1"/>
</dbReference>
<evidence type="ECO:0000313" key="5">
    <source>
        <dbReference type="EMBL" id="SEH33013.1"/>
    </source>
</evidence>
<dbReference type="Proteomes" id="UP000198561">
    <property type="component" value="Unassembled WGS sequence"/>
</dbReference>
<dbReference type="PANTHER" id="PTHR43280">
    <property type="entry name" value="ARAC-FAMILY TRANSCRIPTIONAL REGULATOR"/>
    <property type="match status" value="1"/>
</dbReference>
<dbReference type="InterPro" id="IPR018062">
    <property type="entry name" value="HTH_AraC-typ_CS"/>
</dbReference>
<dbReference type="Gene3D" id="2.60.120.10">
    <property type="entry name" value="Jelly Rolls"/>
    <property type="match status" value="1"/>
</dbReference>
<dbReference type="InterPro" id="IPR003313">
    <property type="entry name" value="AraC-bd"/>
</dbReference>
<dbReference type="PANTHER" id="PTHR43280:SF34">
    <property type="entry name" value="ARAC-FAMILY TRANSCRIPTIONAL REGULATOR"/>
    <property type="match status" value="1"/>
</dbReference>
<dbReference type="GO" id="GO:0003700">
    <property type="term" value="F:DNA-binding transcription factor activity"/>
    <property type="evidence" value="ECO:0007669"/>
    <property type="project" value="InterPro"/>
</dbReference>
<dbReference type="STRING" id="680127.SAMN05421593_2078"/>
<dbReference type="InterPro" id="IPR009057">
    <property type="entry name" value="Homeodomain-like_sf"/>
</dbReference>
<accession>A0A1H6HGG3</accession>
<keyword evidence="1" id="KW-0805">Transcription regulation</keyword>
<evidence type="ECO:0000256" key="1">
    <source>
        <dbReference type="ARBA" id="ARBA00023015"/>
    </source>
</evidence>
<evidence type="ECO:0000256" key="3">
    <source>
        <dbReference type="ARBA" id="ARBA00023163"/>
    </source>
</evidence>
<dbReference type="AlphaFoldDB" id="A0A1H6HGG3"/>
<dbReference type="Gene3D" id="1.10.10.60">
    <property type="entry name" value="Homeodomain-like"/>
    <property type="match status" value="2"/>
</dbReference>
<dbReference type="SUPFAM" id="SSF46689">
    <property type="entry name" value="Homeodomain-like"/>
    <property type="match status" value="1"/>
</dbReference>
<gene>
    <name evidence="5" type="ORF">SAMN05421593_2078</name>
</gene>